<dbReference type="EMBL" id="BAAADN010000031">
    <property type="protein sequence ID" value="GAA0464399.1"/>
    <property type="molecule type" value="Genomic_DNA"/>
</dbReference>
<gene>
    <name evidence="2" type="ORF">GCM10008985_21570</name>
    <name evidence="3" type="ORF">MUK72_19455</name>
</gene>
<reference evidence="2" key="1">
    <citation type="journal article" date="2014" name="Int. J. Syst. Evol. Microbiol.">
        <title>Complete genome sequence of Corynebacterium casei LMG S-19264T (=DSM 44701T), isolated from a smear-ripened cheese.</title>
        <authorList>
            <consortium name="US DOE Joint Genome Institute (JGI-PGF)"/>
            <person name="Walter F."/>
            <person name="Albersmeier A."/>
            <person name="Kalinowski J."/>
            <person name="Ruckert C."/>
        </authorList>
    </citation>
    <scope>NUCLEOTIDE SEQUENCE</scope>
    <source>
        <strain evidence="2">JCM 12289</strain>
    </source>
</reference>
<keyword evidence="4" id="KW-1185">Reference proteome</keyword>
<evidence type="ECO:0000313" key="3">
    <source>
        <dbReference type="EMBL" id="UOO97327.1"/>
    </source>
</evidence>
<evidence type="ECO:0000313" key="4">
    <source>
        <dbReference type="Proteomes" id="UP000830542"/>
    </source>
</evidence>
<sequence>MRPDLTSRELVKHLAVKHSQTRNVVGLLESMQEPMKPKELAQEHAVERRVVPEITDPLEPWGVERTNNAHRQITTAGEAARQAFATALETIDADKLAWLARSENREDILDHLQEEGPDSAQEMSEIDGCPDKRTIDRTLEEFDERGWANCEEQQRSRTLIAHLTMDGERAGRVYDDLIAKMTQVIDKAPCLRDLYLGCADIPLETLGNAEIVEATPENPFRIEKRFRELSSRDFHHFRGLQSHWNGENAKAYIEAVRDGKEFEVVSRPVGLDEFPTNPDEVKCVIDGLRAENYHWLMHTDGLPCSLAIFDRQMVVVGPRDPGTTNNIRTGALFSQDDDLIDWAVNLYESHRQQAENPFDISIGVSIGINDLVELLHSRYLNDDESSQNT</sequence>
<organism evidence="2 5">
    <name type="scientific">Halococcus dombrowskii</name>
    <dbReference type="NCBI Taxonomy" id="179637"/>
    <lineage>
        <taxon>Archaea</taxon>
        <taxon>Methanobacteriati</taxon>
        <taxon>Methanobacteriota</taxon>
        <taxon>Stenosarchaea group</taxon>
        <taxon>Halobacteria</taxon>
        <taxon>Halobacteriales</taxon>
        <taxon>Halococcaceae</taxon>
        <taxon>Halococcus</taxon>
    </lineage>
</organism>
<dbReference type="EMBL" id="CP095009">
    <property type="protein sequence ID" value="UOO97327.1"/>
    <property type="molecule type" value="Genomic_DNA"/>
</dbReference>
<dbReference type="Proteomes" id="UP001500962">
    <property type="component" value="Unassembled WGS sequence"/>
</dbReference>
<dbReference type="Pfam" id="PF08350">
    <property type="entry name" value="FilR1_middle"/>
    <property type="match status" value="1"/>
</dbReference>
<feature type="domain" description="Methanogenesis regulatory protein FilR1 middle" evidence="1">
    <location>
        <begin position="219"/>
        <end position="353"/>
    </location>
</feature>
<dbReference type="Proteomes" id="UP000830542">
    <property type="component" value="Plasmid unnamed4"/>
</dbReference>
<evidence type="ECO:0000259" key="1">
    <source>
        <dbReference type="Pfam" id="PF08350"/>
    </source>
</evidence>
<dbReference type="AlphaFoldDB" id="A0AAV3SHD9"/>
<dbReference type="KEGG" id="hdo:MUK72_19455"/>
<reference evidence="2" key="3">
    <citation type="submission" date="2023-12" db="EMBL/GenBank/DDBJ databases">
        <authorList>
            <person name="Sun Q."/>
            <person name="Inoue M."/>
        </authorList>
    </citation>
    <scope>NUCLEOTIDE SEQUENCE</scope>
    <source>
        <strain evidence="2">JCM 12289</strain>
    </source>
</reference>
<protein>
    <recommendedName>
        <fullName evidence="1">Methanogenesis regulatory protein FilR1 middle domain-containing protein</fullName>
    </recommendedName>
</protein>
<keyword evidence="3" id="KW-0614">Plasmid</keyword>
<reference evidence="3" key="2">
    <citation type="submission" date="2022-04" db="EMBL/GenBank/DDBJ databases">
        <title>Sequencing and genomic assembly of Halococcus dombrowskii.</title>
        <authorList>
            <person name="Lim S.W."/>
            <person name="MacLea K.S."/>
        </authorList>
    </citation>
    <scope>NUCLEOTIDE SEQUENCE</scope>
    <source>
        <strain evidence="3">H4</strain>
        <plasmid evidence="3">unnamed4</plasmid>
    </source>
</reference>
<accession>A0AAV3SHD9</accession>
<dbReference type="GeneID" id="71764073"/>
<dbReference type="InterPro" id="IPR013561">
    <property type="entry name" value="FilR1_middle_dom"/>
</dbReference>
<geneLocation type="plasmid" evidence="3 4">
    <name>unnamed4</name>
</geneLocation>
<name>A0AAV3SHD9_HALDO</name>
<evidence type="ECO:0000313" key="2">
    <source>
        <dbReference type="EMBL" id="GAA0464399.1"/>
    </source>
</evidence>
<proteinExistence type="predicted"/>
<evidence type="ECO:0000313" key="5">
    <source>
        <dbReference type="Proteomes" id="UP001500962"/>
    </source>
</evidence>
<dbReference type="RefSeq" id="WP_244706883.1">
    <property type="nucleotide sequence ID" value="NZ_BAAADN010000031.1"/>
</dbReference>